<keyword evidence="2 3" id="KW-0690">Ribosome biogenesis</keyword>
<dbReference type="NCBIfam" id="NF000930">
    <property type="entry name" value="PRK00092.2-2"/>
    <property type="match status" value="1"/>
</dbReference>
<protein>
    <recommendedName>
        <fullName evidence="3">Ribosome maturation factor RimP</fullName>
    </recommendedName>
</protein>
<keyword evidence="8" id="KW-1185">Reference proteome</keyword>
<accession>A0ABW6RSZ5</accession>
<feature type="region of interest" description="Disordered" evidence="4">
    <location>
        <begin position="171"/>
        <end position="203"/>
    </location>
</feature>
<dbReference type="Pfam" id="PF17384">
    <property type="entry name" value="DUF150_C"/>
    <property type="match status" value="1"/>
</dbReference>
<keyword evidence="1 3" id="KW-0963">Cytoplasm</keyword>
<dbReference type="SUPFAM" id="SSF74942">
    <property type="entry name" value="YhbC-like, C-terminal domain"/>
    <property type="match status" value="1"/>
</dbReference>
<proteinExistence type="inferred from homology"/>
<organism evidence="7 8">
    <name type="scientific">Nocardia jiangxiensis</name>
    <dbReference type="NCBI Taxonomy" id="282685"/>
    <lineage>
        <taxon>Bacteria</taxon>
        <taxon>Bacillati</taxon>
        <taxon>Actinomycetota</taxon>
        <taxon>Actinomycetes</taxon>
        <taxon>Mycobacteriales</taxon>
        <taxon>Nocardiaceae</taxon>
        <taxon>Nocardia</taxon>
    </lineage>
</organism>
<dbReference type="InterPro" id="IPR028989">
    <property type="entry name" value="RimP_N"/>
</dbReference>
<feature type="domain" description="Ribosome maturation factor RimP N-terminal" evidence="5">
    <location>
        <begin position="12"/>
        <end position="86"/>
    </location>
</feature>
<dbReference type="Pfam" id="PF02576">
    <property type="entry name" value="RimP_N"/>
    <property type="match status" value="1"/>
</dbReference>
<reference evidence="7 8" key="1">
    <citation type="submission" date="2024-10" db="EMBL/GenBank/DDBJ databases">
        <title>The Natural Products Discovery Center: Release of the First 8490 Sequenced Strains for Exploring Actinobacteria Biosynthetic Diversity.</title>
        <authorList>
            <person name="Kalkreuter E."/>
            <person name="Kautsar S.A."/>
            <person name="Yang D."/>
            <person name="Bader C.D."/>
            <person name="Teijaro C.N."/>
            <person name="Fluegel L."/>
            <person name="Davis C.M."/>
            <person name="Simpson J.R."/>
            <person name="Lauterbach L."/>
            <person name="Steele A.D."/>
            <person name="Gui C."/>
            <person name="Meng S."/>
            <person name="Li G."/>
            <person name="Viehrig K."/>
            <person name="Ye F."/>
            <person name="Su P."/>
            <person name="Kiefer A.F."/>
            <person name="Nichols A."/>
            <person name="Cepeda A.J."/>
            <person name="Yan W."/>
            <person name="Fan B."/>
            <person name="Jiang Y."/>
            <person name="Adhikari A."/>
            <person name="Zheng C.-J."/>
            <person name="Schuster L."/>
            <person name="Cowan T.M."/>
            <person name="Smanski M.J."/>
            <person name="Chevrette M.G."/>
            <person name="De Carvalho L.P.S."/>
            <person name="Shen B."/>
        </authorList>
    </citation>
    <scope>NUCLEOTIDE SEQUENCE [LARGE SCALE GENOMIC DNA]</scope>
    <source>
        <strain evidence="7 8">NPDC002593</strain>
    </source>
</reference>
<feature type="compositionally biased region" description="Polar residues" evidence="4">
    <location>
        <begin position="190"/>
        <end position="203"/>
    </location>
</feature>
<dbReference type="SUPFAM" id="SSF75420">
    <property type="entry name" value="YhbC-like, N-terminal domain"/>
    <property type="match status" value="1"/>
</dbReference>
<evidence type="ECO:0000259" key="6">
    <source>
        <dbReference type="Pfam" id="PF17384"/>
    </source>
</evidence>
<feature type="compositionally biased region" description="Low complexity" evidence="4">
    <location>
        <begin position="172"/>
        <end position="184"/>
    </location>
</feature>
<evidence type="ECO:0000313" key="7">
    <source>
        <dbReference type="EMBL" id="MFF3567122.1"/>
    </source>
</evidence>
<sequence>MPMPTEERVSQLVAELVESRGFDLEGVAVSGAGKDQARVVVTIDSDATVDLDAVADLSTDVSEILDEAGDFGETPYLLEVTTPGVDRPLTHPRHWRRARGRKVRITLRPDAPVPEDTGKFEARVGETTDTEVALVLGGRRKPHRVHIPLADIERAVVQVEFSAPGAAEMELAGGVAPGRPAPGAQDDQGAIQSAPASTEGTMA</sequence>
<comment type="function">
    <text evidence="3">Required for maturation of 30S ribosomal subunits.</text>
</comment>
<dbReference type="CDD" id="cd01734">
    <property type="entry name" value="YlxS_C"/>
    <property type="match status" value="1"/>
</dbReference>
<name>A0ABW6RSZ5_9NOCA</name>
<gene>
    <name evidence="3 7" type="primary">rimP</name>
    <name evidence="7" type="ORF">ACFYXQ_05000</name>
</gene>
<evidence type="ECO:0000256" key="3">
    <source>
        <dbReference type="HAMAP-Rule" id="MF_01077"/>
    </source>
</evidence>
<comment type="similarity">
    <text evidence="3">Belongs to the RimP family.</text>
</comment>
<dbReference type="EMBL" id="JBIAQY010000002">
    <property type="protein sequence ID" value="MFF3567122.1"/>
    <property type="molecule type" value="Genomic_DNA"/>
</dbReference>
<evidence type="ECO:0000313" key="8">
    <source>
        <dbReference type="Proteomes" id="UP001601992"/>
    </source>
</evidence>
<evidence type="ECO:0000256" key="1">
    <source>
        <dbReference type="ARBA" id="ARBA00022490"/>
    </source>
</evidence>
<dbReference type="Proteomes" id="UP001601992">
    <property type="component" value="Unassembled WGS sequence"/>
</dbReference>
<dbReference type="InterPro" id="IPR028998">
    <property type="entry name" value="RimP_C"/>
</dbReference>
<dbReference type="RefSeq" id="WP_040825789.1">
    <property type="nucleotide sequence ID" value="NZ_JBIAQY010000002.1"/>
</dbReference>
<evidence type="ECO:0000259" key="5">
    <source>
        <dbReference type="Pfam" id="PF02576"/>
    </source>
</evidence>
<dbReference type="Gene3D" id="3.30.300.70">
    <property type="entry name" value="RimP-like superfamily, N-terminal"/>
    <property type="match status" value="1"/>
</dbReference>
<comment type="caution">
    <text evidence="7">The sequence shown here is derived from an EMBL/GenBank/DDBJ whole genome shotgun (WGS) entry which is preliminary data.</text>
</comment>
<evidence type="ECO:0000256" key="2">
    <source>
        <dbReference type="ARBA" id="ARBA00022517"/>
    </source>
</evidence>
<dbReference type="InterPro" id="IPR035956">
    <property type="entry name" value="RimP_N_sf"/>
</dbReference>
<dbReference type="InterPro" id="IPR003728">
    <property type="entry name" value="Ribosome_maturation_RimP"/>
</dbReference>
<comment type="subcellular location">
    <subcellularLocation>
        <location evidence="3">Cytoplasm</location>
    </subcellularLocation>
</comment>
<dbReference type="PANTHER" id="PTHR33867:SF1">
    <property type="entry name" value="RIBOSOME MATURATION FACTOR RIMP"/>
    <property type="match status" value="1"/>
</dbReference>
<feature type="domain" description="Ribosome maturation factor RimP C-terminal" evidence="6">
    <location>
        <begin position="89"/>
        <end position="161"/>
    </location>
</feature>
<dbReference type="PANTHER" id="PTHR33867">
    <property type="entry name" value="RIBOSOME MATURATION FACTOR RIMP"/>
    <property type="match status" value="1"/>
</dbReference>
<dbReference type="InterPro" id="IPR036847">
    <property type="entry name" value="RimP_C_sf"/>
</dbReference>
<dbReference type="HAMAP" id="MF_01077">
    <property type="entry name" value="RimP"/>
    <property type="match status" value="1"/>
</dbReference>
<evidence type="ECO:0000256" key="4">
    <source>
        <dbReference type="SAM" id="MobiDB-lite"/>
    </source>
</evidence>